<comment type="caution">
    <text evidence="1">The sequence shown here is derived from an EMBL/GenBank/DDBJ whole genome shotgun (WGS) entry which is preliminary data.</text>
</comment>
<evidence type="ECO:0000313" key="2">
    <source>
        <dbReference type="Proteomes" id="UP001066276"/>
    </source>
</evidence>
<dbReference type="Proteomes" id="UP001066276">
    <property type="component" value="Chromosome 9"/>
</dbReference>
<gene>
    <name evidence="1" type="ORF">NDU88_003404</name>
</gene>
<sequence>MPLTWGKRLLDESRWWMEQTEEANGATTNVGTQPQADIVNEGTQDIRGMVDKPLKPHDKKTYIRNSKELSLEDGQATNGQGGIHGRLYVVVRLRFLVSRYRHKASVAEELRLG</sequence>
<proteinExistence type="predicted"/>
<name>A0AAV7MRJ8_PLEWA</name>
<reference evidence="1" key="1">
    <citation type="journal article" date="2022" name="bioRxiv">
        <title>Sequencing and chromosome-scale assembly of the giantPleurodeles waltlgenome.</title>
        <authorList>
            <person name="Brown T."/>
            <person name="Elewa A."/>
            <person name="Iarovenko S."/>
            <person name="Subramanian E."/>
            <person name="Araus A.J."/>
            <person name="Petzold A."/>
            <person name="Susuki M."/>
            <person name="Suzuki K.-i.T."/>
            <person name="Hayashi T."/>
            <person name="Toyoda A."/>
            <person name="Oliveira C."/>
            <person name="Osipova E."/>
            <person name="Leigh N.D."/>
            <person name="Simon A."/>
            <person name="Yun M.H."/>
        </authorList>
    </citation>
    <scope>NUCLEOTIDE SEQUENCE</scope>
    <source>
        <strain evidence="1">20211129_DDA</strain>
        <tissue evidence="1">Liver</tissue>
    </source>
</reference>
<dbReference type="AlphaFoldDB" id="A0AAV7MRJ8"/>
<dbReference type="EMBL" id="JANPWB010000013">
    <property type="protein sequence ID" value="KAJ1106001.1"/>
    <property type="molecule type" value="Genomic_DNA"/>
</dbReference>
<keyword evidence="2" id="KW-1185">Reference proteome</keyword>
<organism evidence="1 2">
    <name type="scientific">Pleurodeles waltl</name>
    <name type="common">Iberian ribbed newt</name>
    <dbReference type="NCBI Taxonomy" id="8319"/>
    <lineage>
        <taxon>Eukaryota</taxon>
        <taxon>Metazoa</taxon>
        <taxon>Chordata</taxon>
        <taxon>Craniata</taxon>
        <taxon>Vertebrata</taxon>
        <taxon>Euteleostomi</taxon>
        <taxon>Amphibia</taxon>
        <taxon>Batrachia</taxon>
        <taxon>Caudata</taxon>
        <taxon>Salamandroidea</taxon>
        <taxon>Salamandridae</taxon>
        <taxon>Pleurodelinae</taxon>
        <taxon>Pleurodeles</taxon>
    </lineage>
</organism>
<accession>A0AAV7MRJ8</accession>
<protein>
    <submittedName>
        <fullName evidence="1">Uncharacterized protein</fullName>
    </submittedName>
</protein>
<evidence type="ECO:0000313" key="1">
    <source>
        <dbReference type="EMBL" id="KAJ1106001.1"/>
    </source>
</evidence>